<organism evidence="1 2">
    <name type="scientific">Auriscalpium vulgare</name>
    <dbReference type="NCBI Taxonomy" id="40419"/>
    <lineage>
        <taxon>Eukaryota</taxon>
        <taxon>Fungi</taxon>
        <taxon>Dikarya</taxon>
        <taxon>Basidiomycota</taxon>
        <taxon>Agaricomycotina</taxon>
        <taxon>Agaricomycetes</taxon>
        <taxon>Russulales</taxon>
        <taxon>Auriscalpiaceae</taxon>
        <taxon>Auriscalpium</taxon>
    </lineage>
</organism>
<evidence type="ECO:0000313" key="1">
    <source>
        <dbReference type="EMBL" id="KAI0041395.1"/>
    </source>
</evidence>
<gene>
    <name evidence="1" type="ORF">FA95DRAFT_1683237</name>
</gene>
<dbReference type="Proteomes" id="UP000814033">
    <property type="component" value="Unassembled WGS sequence"/>
</dbReference>
<reference evidence="1" key="2">
    <citation type="journal article" date="2022" name="New Phytol.">
        <title>Evolutionary transition to the ectomycorrhizal habit in the genomes of a hyperdiverse lineage of mushroom-forming fungi.</title>
        <authorList>
            <person name="Looney B."/>
            <person name="Miyauchi S."/>
            <person name="Morin E."/>
            <person name="Drula E."/>
            <person name="Courty P.E."/>
            <person name="Kohler A."/>
            <person name="Kuo A."/>
            <person name="LaButti K."/>
            <person name="Pangilinan J."/>
            <person name="Lipzen A."/>
            <person name="Riley R."/>
            <person name="Andreopoulos W."/>
            <person name="He G."/>
            <person name="Johnson J."/>
            <person name="Nolan M."/>
            <person name="Tritt A."/>
            <person name="Barry K.W."/>
            <person name="Grigoriev I.V."/>
            <person name="Nagy L.G."/>
            <person name="Hibbett D."/>
            <person name="Henrissat B."/>
            <person name="Matheny P.B."/>
            <person name="Labbe J."/>
            <person name="Martin F.M."/>
        </authorList>
    </citation>
    <scope>NUCLEOTIDE SEQUENCE</scope>
    <source>
        <strain evidence="1">FP105234-sp</strain>
    </source>
</reference>
<accession>A0ACB8RBG0</accession>
<dbReference type="EMBL" id="MU276125">
    <property type="protein sequence ID" value="KAI0041395.1"/>
    <property type="molecule type" value="Genomic_DNA"/>
</dbReference>
<keyword evidence="2" id="KW-1185">Reference proteome</keyword>
<name>A0ACB8RBG0_9AGAM</name>
<sequence>MVEHQDDGKIYEHSPAKRVKTDVSDVSGTIEGGLSELPGMPLDVLFEIFGQLDPADLVRLARVTKAFRRILLSRQHASSLWEQSFQLLEDVPRCPGDMSAPSWAHLLFGGPICQVCGADGVDKVTWVFHLRACKQCLADSLVEYSYARTRCTRYDMNFCQSLPRVVGRYGKVRKAKKYLLKSDVNTMAAELDALTASPNMAMLDALKRDLTTYNEQRMAAANVREHHASVCKVYEMHLEACARGERVHAVTHRLMELGHDEHDVHAVYYHPDVYISEPLTDQAWNRMRPELEALTIDAREEHWDSAVDEAQFASENPKVEFMESIPSKMHSYIPSDVFDHVGDTSDMQPEDREEVAGILSNMRPELMRGIHRRLTALIALIPASGIDMPGLDALEEDNFYVGVAGGLGLATTWFICSSGDSSCTGLFSGFDMLAHYCRATADYSDTAARTTASVMQLVGKDPTTTTAYDLDRVDAPLFCTECNGPDVRVKTVVDWRGAASTQAFARRPKLTPSQVEHALAAHHNDERTPTWALVPAEMKCSRLAGYDSGNEWRWGCGHCTIHAFPGDWLNSKWLRKRDVITHLKDRHAVDEPKIWVDYIYNNRGGPQPPVSTFWEPAERPEGAVVNSPSL</sequence>
<proteinExistence type="predicted"/>
<protein>
    <submittedName>
        <fullName evidence="1">Uncharacterized protein</fullName>
    </submittedName>
</protein>
<comment type="caution">
    <text evidence="1">The sequence shown here is derived from an EMBL/GenBank/DDBJ whole genome shotgun (WGS) entry which is preliminary data.</text>
</comment>
<evidence type="ECO:0000313" key="2">
    <source>
        <dbReference type="Proteomes" id="UP000814033"/>
    </source>
</evidence>
<reference evidence="1" key="1">
    <citation type="submission" date="2021-02" db="EMBL/GenBank/DDBJ databases">
        <authorList>
            <consortium name="DOE Joint Genome Institute"/>
            <person name="Ahrendt S."/>
            <person name="Looney B.P."/>
            <person name="Miyauchi S."/>
            <person name="Morin E."/>
            <person name="Drula E."/>
            <person name="Courty P.E."/>
            <person name="Chicoki N."/>
            <person name="Fauchery L."/>
            <person name="Kohler A."/>
            <person name="Kuo A."/>
            <person name="Labutti K."/>
            <person name="Pangilinan J."/>
            <person name="Lipzen A."/>
            <person name="Riley R."/>
            <person name="Andreopoulos W."/>
            <person name="He G."/>
            <person name="Johnson J."/>
            <person name="Barry K.W."/>
            <person name="Grigoriev I.V."/>
            <person name="Nagy L."/>
            <person name="Hibbett D."/>
            <person name="Henrissat B."/>
            <person name="Matheny P.B."/>
            <person name="Labbe J."/>
            <person name="Martin F."/>
        </authorList>
    </citation>
    <scope>NUCLEOTIDE SEQUENCE</scope>
    <source>
        <strain evidence="1">FP105234-sp</strain>
    </source>
</reference>